<organism evidence="3 4">
    <name type="scientific">Thalassobaculum litoreum DSM 18839</name>
    <dbReference type="NCBI Taxonomy" id="1123362"/>
    <lineage>
        <taxon>Bacteria</taxon>
        <taxon>Pseudomonadati</taxon>
        <taxon>Pseudomonadota</taxon>
        <taxon>Alphaproteobacteria</taxon>
        <taxon>Rhodospirillales</taxon>
        <taxon>Thalassobaculaceae</taxon>
        <taxon>Thalassobaculum</taxon>
    </lineage>
</organism>
<dbReference type="Pfam" id="PF13439">
    <property type="entry name" value="Glyco_transf_4"/>
    <property type="match status" value="1"/>
</dbReference>
<feature type="signal peptide" evidence="1">
    <location>
        <begin position="1"/>
        <end position="18"/>
    </location>
</feature>
<dbReference type="AlphaFoldDB" id="A0A8G2BJ24"/>
<comment type="caution">
    <text evidence="3">The sequence shown here is derived from an EMBL/GenBank/DDBJ whole genome shotgun (WGS) entry which is preliminary data.</text>
</comment>
<evidence type="ECO:0000256" key="1">
    <source>
        <dbReference type="SAM" id="SignalP"/>
    </source>
</evidence>
<feature type="chain" id="PRO_5034301082" evidence="1">
    <location>
        <begin position="19"/>
        <end position="376"/>
    </location>
</feature>
<protein>
    <submittedName>
        <fullName evidence="3">Glycosyltransferase involved in cell wall bisynthesis</fullName>
    </submittedName>
</protein>
<dbReference type="PANTHER" id="PTHR45947">
    <property type="entry name" value="SULFOQUINOVOSYL TRANSFERASE SQD2"/>
    <property type="match status" value="1"/>
</dbReference>
<name>A0A8G2BJ24_9PROT</name>
<dbReference type="SUPFAM" id="SSF53756">
    <property type="entry name" value="UDP-Glycosyltransferase/glycogen phosphorylase"/>
    <property type="match status" value="1"/>
</dbReference>
<dbReference type="InterPro" id="IPR028098">
    <property type="entry name" value="Glyco_trans_4-like_N"/>
</dbReference>
<proteinExistence type="predicted"/>
<keyword evidence="3" id="KW-0808">Transferase</keyword>
<evidence type="ECO:0000259" key="2">
    <source>
        <dbReference type="Pfam" id="PF13439"/>
    </source>
</evidence>
<dbReference type="Gene3D" id="3.40.50.2000">
    <property type="entry name" value="Glycogen Phosphorylase B"/>
    <property type="match status" value="2"/>
</dbReference>
<dbReference type="PANTHER" id="PTHR45947:SF3">
    <property type="entry name" value="SULFOQUINOVOSYL TRANSFERASE SQD2"/>
    <property type="match status" value="1"/>
</dbReference>
<dbReference type="GO" id="GO:0016757">
    <property type="term" value="F:glycosyltransferase activity"/>
    <property type="evidence" value="ECO:0007669"/>
    <property type="project" value="TreeGrafter"/>
</dbReference>
<evidence type="ECO:0000313" key="4">
    <source>
        <dbReference type="Proteomes" id="UP000198615"/>
    </source>
</evidence>
<keyword evidence="4" id="KW-1185">Reference proteome</keyword>
<dbReference type="Pfam" id="PF13692">
    <property type="entry name" value="Glyco_trans_1_4"/>
    <property type="match status" value="1"/>
</dbReference>
<dbReference type="CDD" id="cd03814">
    <property type="entry name" value="GT4-like"/>
    <property type="match status" value="1"/>
</dbReference>
<sequence>MSPARALTASLPAGSLPAASLPAASLSTASPGSGEALHVAVVSDAWYPQVNGVVRTLATTAEQLNRMGHRVTFVTPDRFRTVPCPTYPEIRLALFPDRRVTELLDAAHPCAIHIATEGPLGYAARRYCLARGLPFTTAYHTKFPEYLQARAGIPLSWTYRMMRRFHAPSSGVMVATASLRRELEAQGFPNLRDWTRGVDVGLFHPRPSILDLPRPILMYVGRVAVEKNIGAFLALDHPGTKVVVGDGPQRTELMRQHGDVVFVGAKSGEELAAHYASADVFVFPSRTDTFGLVLIEALASGVPVAAYPVPGPLDVIADSGAGVLDEDLGRAVAGALRIDREVARARGLHFTWARCAEMFVDNLQPFDGAVGQRQAA</sequence>
<dbReference type="InterPro" id="IPR050194">
    <property type="entry name" value="Glycosyltransferase_grp1"/>
</dbReference>
<feature type="domain" description="Glycosyltransferase subfamily 4-like N-terminal" evidence="2">
    <location>
        <begin position="50"/>
        <end position="200"/>
    </location>
</feature>
<dbReference type="Proteomes" id="UP000198615">
    <property type="component" value="Unassembled WGS sequence"/>
</dbReference>
<accession>A0A8G2BJ24</accession>
<keyword evidence="1" id="KW-0732">Signal</keyword>
<dbReference type="EMBL" id="FNBW01000006">
    <property type="protein sequence ID" value="SDF75764.1"/>
    <property type="molecule type" value="Genomic_DNA"/>
</dbReference>
<reference evidence="3 4" key="1">
    <citation type="submission" date="2016-10" db="EMBL/GenBank/DDBJ databases">
        <authorList>
            <person name="Varghese N."/>
            <person name="Submissions S."/>
        </authorList>
    </citation>
    <scope>NUCLEOTIDE SEQUENCE [LARGE SCALE GENOMIC DNA]</scope>
    <source>
        <strain evidence="3 4">DSM 18839</strain>
    </source>
</reference>
<gene>
    <name evidence="3" type="ORF">SAMN05660686_02223</name>
</gene>
<evidence type="ECO:0000313" key="3">
    <source>
        <dbReference type="EMBL" id="SDF75764.1"/>
    </source>
</evidence>